<feature type="transmembrane region" description="Helical" evidence="3">
    <location>
        <begin position="540"/>
        <end position="563"/>
    </location>
</feature>
<sequence length="683" mass="77916">MQTPDNTNRLRRLSKPSPPENESVKRYIMSSQSDPDSPPVDIDPSVIHHATVSAGLSSLQYQQVQEPNIQSQTITCSLAESDIIKIALQLKELLHDEIDYTIKATIQQYKFEIDKLSKENQSLRDDIDALEQYGRRDLLRINGIPDGGSSETSEQTTELVIEFLKSDTNDVVRSHRIGQPRTGSVNAIGARNSVPPRPRQVIVKLKDHFAKKRILKCKKAMRENRDLRYIRVNEDLTKIRNTIAFKARQLRIEHHIRDTWTVNGKIFVKDNIEQPFRRDRGPQKTGGGVVVYVKNNLVAHRRQEIEMDNLESVWLELKLHGKKSSLWDFLYPPNCEQDIWVKLENSLDMALNDNHVDYIMITGDFNDNQINCANSKIRPLLTQFSLNQLIDEPTHFTEQSSSLLDLFMTNNVNAVTYCGVGPPLLEQLSSILPVIPFNASTTINEIELNETEVEDILSIINPSKASGPDLINPKLLKEASAILKSPLCKLFNLSLRSAVFPHQWKRANVSLYSKVEVGRIRLNVGRIHYPSSDSASNESVLYGVIGCILVASIVCVLLVIFIMRRSMNKKMDKARTELKEIKEEMRRIVATEGLPERRAYMRRRDVEITHVELSEVDNNDVIVDEALESDTRNYNYEHLGQRSSNNPYSHLQQGSAEYQLQDMTGLDNRKHRDDLRTLGFFGG</sequence>
<feature type="coiled-coil region" evidence="1">
    <location>
        <begin position="106"/>
        <end position="133"/>
    </location>
</feature>
<feature type="compositionally biased region" description="Low complexity" evidence="2">
    <location>
        <begin position="30"/>
        <end position="44"/>
    </location>
</feature>
<proteinExistence type="predicted"/>
<dbReference type="PANTHER" id="PTHR33395:SF22">
    <property type="entry name" value="REVERSE TRANSCRIPTASE DOMAIN-CONTAINING PROTEIN"/>
    <property type="match status" value="1"/>
</dbReference>
<accession>A0A6J8B8J3</accession>
<keyword evidence="3" id="KW-0472">Membrane</keyword>
<name>A0A6J8B8J3_MYTCO</name>
<dbReference type="SUPFAM" id="SSF56219">
    <property type="entry name" value="DNase I-like"/>
    <property type="match status" value="1"/>
</dbReference>
<keyword evidence="5" id="KW-1185">Reference proteome</keyword>
<dbReference type="GO" id="GO:0031012">
    <property type="term" value="C:extracellular matrix"/>
    <property type="evidence" value="ECO:0007669"/>
    <property type="project" value="TreeGrafter"/>
</dbReference>
<dbReference type="Gene3D" id="3.60.10.10">
    <property type="entry name" value="Endonuclease/exonuclease/phosphatase"/>
    <property type="match status" value="1"/>
</dbReference>
<evidence type="ECO:0000256" key="2">
    <source>
        <dbReference type="SAM" id="MobiDB-lite"/>
    </source>
</evidence>
<feature type="coiled-coil region" evidence="1">
    <location>
        <begin position="564"/>
        <end position="591"/>
    </location>
</feature>
<feature type="region of interest" description="Disordered" evidence="2">
    <location>
        <begin position="1"/>
        <end position="44"/>
    </location>
</feature>
<dbReference type="Gene3D" id="3.30.70.1820">
    <property type="entry name" value="L1 transposable element, RRM domain"/>
    <property type="match status" value="1"/>
</dbReference>
<evidence type="ECO:0008006" key="6">
    <source>
        <dbReference type="Google" id="ProtNLM"/>
    </source>
</evidence>
<protein>
    <recommendedName>
        <fullName evidence="6">Endonuclease/exonuclease/phosphatase domain-containing protein</fullName>
    </recommendedName>
</protein>
<keyword evidence="3" id="KW-0812">Transmembrane</keyword>
<dbReference type="OrthoDB" id="5960351at2759"/>
<dbReference type="GO" id="GO:0061343">
    <property type="term" value="P:cell adhesion involved in heart morphogenesis"/>
    <property type="evidence" value="ECO:0007669"/>
    <property type="project" value="TreeGrafter"/>
</dbReference>
<dbReference type="AlphaFoldDB" id="A0A6J8B8J3"/>
<evidence type="ECO:0000256" key="3">
    <source>
        <dbReference type="SAM" id="Phobius"/>
    </source>
</evidence>
<evidence type="ECO:0000256" key="1">
    <source>
        <dbReference type="SAM" id="Coils"/>
    </source>
</evidence>
<keyword evidence="1" id="KW-0175">Coiled coil</keyword>
<keyword evidence="3" id="KW-1133">Transmembrane helix</keyword>
<dbReference type="InterPro" id="IPR036691">
    <property type="entry name" value="Endo/exonu/phosph_ase_sf"/>
</dbReference>
<evidence type="ECO:0000313" key="4">
    <source>
        <dbReference type="EMBL" id="CAC5379801.1"/>
    </source>
</evidence>
<organism evidence="4 5">
    <name type="scientific">Mytilus coruscus</name>
    <name type="common">Sea mussel</name>
    <dbReference type="NCBI Taxonomy" id="42192"/>
    <lineage>
        <taxon>Eukaryota</taxon>
        <taxon>Metazoa</taxon>
        <taxon>Spiralia</taxon>
        <taxon>Lophotrochozoa</taxon>
        <taxon>Mollusca</taxon>
        <taxon>Bivalvia</taxon>
        <taxon>Autobranchia</taxon>
        <taxon>Pteriomorphia</taxon>
        <taxon>Mytilida</taxon>
        <taxon>Mytiloidea</taxon>
        <taxon>Mytilidae</taxon>
        <taxon>Mytilinae</taxon>
        <taxon>Mytilus</taxon>
    </lineage>
</organism>
<gene>
    <name evidence="4" type="ORF">MCOR_15820</name>
</gene>
<dbReference type="PANTHER" id="PTHR33395">
    <property type="entry name" value="TRANSCRIPTASE, PUTATIVE-RELATED-RELATED"/>
    <property type="match status" value="1"/>
</dbReference>
<reference evidence="4 5" key="1">
    <citation type="submission" date="2020-06" db="EMBL/GenBank/DDBJ databases">
        <authorList>
            <person name="Li R."/>
            <person name="Bekaert M."/>
        </authorList>
    </citation>
    <scope>NUCLEOTIDE SEQUENCE [LARGE SCALE GENOMIC DNA]</scope>
    <source>
        <strain evidence="5">wild</strain>
    </source>
</reference>
<dbReference type="EMBL" id="CACVKT020002748">
    <property type="protein sequence ID" value="CAC5379801.1"/>
    <property type="molecule type" value="Genomic_DNA"/>
</dbReference>
<dbReference type="GO" id="GO:0007508">
    <property type="term" value="P:larval heart development"/>
    <property type="evidence" value="ECO:0007669"/>
    <property type="project" value="TreeGrafter"/>
</dbReference>
<dbReference type="Proteomes" id="UP000507470">
    <property type="component" value="Unassembled WGS sequence"/>
</dbReference>
<evidence type="ECO:0000313" key="5">
    <source>
        <dbReference type="Proteomes" id="UP000507470"/>
    </source>
</evidence>